<dbReference type="Gene3D" id="3.30.420.40">
    <property type="match status" value="2"/>
</dbReference>
<keyword evidence="3" id="KW-0119">Carbohydrate metabolism</keyword>
<dbReference type="InterPro" id="IPR043129">
    <property type="entry name" value="ATPase_NBD"/>
</dbReference>
<evidence type="ECO:0000313" key="6">
    <source>
        <dbReference type="Proteomes" id="UP001168694"/>
    </source>
</evidence>
<proteinExistence type="inferred from homology"/>
<dbReference type="Pfam" id="PF13412">
    <property type="entry name" value="HTH_24"/>
    <property type="match status" value="1"/>
</dbReference>
<dbReference type="InterPro" id="IPR036388">
    <property type="entry name" value="WH-like_DNA-bd_sf"/>
</dbReference>
<evidence type="ECO:0000256" key="3">
    <source>
        <dbReference type="ARBA" id="ARBA00022629"/>
    </source>
</evidence>
<evidence type="ECO:0000256" key="2">
    <source>
        <dbReference type="ARBA" id="ARBA00006479"/>
    </source>
</evidence>
<comment type="similarity">
    <text evidence="2">Belongs to the ROK (NagC/XylR) family.</text>
</comment>
<dbReference type="Gene3D" id="1.10.10.10">
    <property type="entry name" value="Winged helix-like DNA-binding domain superfamily/Winged helix DNA-binding domain"/>
    <property type="match status" value="1"/>
</dbReference>
<keyword evidence="6" id="KW-1185">Reference proteome</keyword>
<protein>
    <submittedName>
        <fullName evidence="5">ROK family transcriptional regulator</fullName>
    </submittedName>
</protein>
<dbReference type="SUPFAM" id="SSF46785">
    <property type="entry name" value="Winged helix' DNA-binding domain"/>
    <property type="match status" value="1"/>
</dbReference>
<dbReference type="SUPFAM" id="SSF53067">
    <property type="entry name" value="Actin-like ATPase domain"/>
    <property type="match status" value="1"/>
</dbReference>
<sequence>MKFIHKGGTAFIKEKNKRNILHCIKGDGPLSRTEIAERLQLSKPTVSAIVEELLNEKWIKESGIGVSKSLGGRKPIQLVFNCRAAYVIGVDIGGTKVRIGISDLDGNLLDVDEFSTQNHIHSSFLHAIKERVEMLLEKQGMMNGEILGMGIGAPGMTDVDRGIVIDAPSLGWSNYPLKKEAEALFPWPVLVDNDVNVAAIGEQWLGAAKGLSNVVLIAIGTGVGCGIIINGQLYRGATWAAGEIGYMVTDAAKAKGANLSTPHEGYGFLERFTGGPGIVQSMQHELKGRPADHSFPRDFTARDVFQKARQGDPDALQVINEVIDHIGFAVANVISIINPEIVLLGGGISKSADWFMPRIQNIIQDFASVSAPVKTTAFGEDLGVVGAVSLVLRETESVLKEM</sequence>
<organism evidence="5 6">
    <name type="scientific">Fictibacillus terranigra</name>
    <dbReference type="NCBI Taxonomy" id="3058424"/>
    <lineage>
        <taxon>Bacteria</taxon>
        <taxon>Bacillati</taxon>
        <taxon>Bacillota</taxon>
        <taxon>Bacilli</taxon>
        <taxon>Bacillales</taxon>
        <taxon>Fictibacillaceae</taxon>
        <taxon>Fictibacillus</taxon>
    </lineage>
</organism>
<dbReference type="PANTHER" id="PTHR18964:SF149">
    <property type="entry name" value="BIFUNCTIONAL UDP-N-ACETYLGLUCOSAMINE 2-EPIMERASE_N-ACETYLMANNOSAMINE KINASE"/>
    <property type="match status" value="1"/>
</dbReference>
<dbReference type="Pfam" id="PF00480">
    <property type="entry name" value="ROK"/>
    <property type="match status" value="1"/>
</dbReference>
<evidence type="ECO:0000313" key="5">
    <source>
        <dbReference type="EMBL" id="MDN4071669.1"/>
    </source>
</evidence>
<dbReference type="CDD" id="cd00090">
    <property type="entry name" value="HTH_ARSR"/>
    <property type="match status" value="1"/>
</dbReference>
<keyword evidence="3" id="KW-0859">Xylose metabolism</keyword>
<evidence type="ECO:0000256" key="4">
    <source>
        <dbReference type="ARBA" id="ARBA00023125"/>
    </source>
</evidence>
<dbReference type="PANTHER" id="PTHR18964">
    <property type="entry name" value="ROK (REPRESSOR, ORF, KINASE) FAMILY"/>
    <property type="match status" value="1"/>
</dbReference>
<dbReference type="InterPro" id="IPR036390">
    <property type="entry name" value="WH_DNA-bd_sf"/>
</dbReference>
<name>A0ABT8E179_9BACL</name>
<comment type="caution">
    <text evidence="5">The sequence shown here is derived from an EMBL/GenBank/DDBJ whole genome shotgun (WGS) entry which is preliminary data.</text>
</comment>
<reference evidence="5" key="1">
    <citation type="submission" date="2023-06" db="EMBL/GenBank/DDBJ databases">
        <title>Draft Genome Sequences of Representative Paenibacillus Polymyxa, Bacillus cereus, Fictibacillus sp., and Brevibacillus agri Strains Isolated from Amazonian Dark Earth.</title>
        <authorList>
            <person name="Pellegrinetti T.A."/>
            <person name="Cunha I.C.M."/>
            <person name="Chaves M.G."/>
            <person name="Freitas A.S."/>
            <person name="Silva A.V.R."/>
            <person name="Tsai S.M."/>
            <person name="Mendes L.W."/>
        </authorList>
    </citation>
    <scope>NUCLEOTIDE SEQUENCE</scope>
    <source>
        <strain evidence="5">CENA-BCM004</strain>
    </source>
</reference>
<dbReference type="Proteomes" id="UP001168694">
    <property type="component" value="Unassembled WGS sequence"/>
</dbReference>
<evidence type="ECO:0000256" key="1">
    <source>
        <dbReference type="ARBA" id="ARBA00002486"/>
    </source>
</evidence>
<keyword evidence="4" id="KW-0238">DNA-binding</keyword>
<comment type="function">
    <text evidence="1">Transcriptional repressor of xylose-utilizing enzymes.</text>
</comment>
<dbReference type="EMBL" id="JAUHLN010000001">
    <property type="protein sequence ID" value="MDN4071669.1"/>
    <property type="molecule type" value="Genomic_DNA"/>
</dbReference>
<gene>
    <name evidence="5" type="ORF">QYF49_01310</name>
</gene>
<dbReference type="InterPro" id="IPR011991">
    <property type="entry name" value="ArsR-like_HTH"/>
</dbReference>
<dbReference type="InterPro" id="IPR000600">
    <property type="entry name" value="ROK"/>
</dbReference>
<accession>A0ABT8E179</accession>